<comment type="similarity">
    <text evidence="2 8">Belongs to the cytochrome c oxidase subunit 3 family.</text>
</comment>
<geneLocation type="mitochondrion" evidence="12"/>
<dbReference type="GO" id="GO:0016020">
    <property type="term" value="C:membrane"/>
    <property type="evidence" value="ECO:0007669"/>
    <property type="project" value="UniProtKB-SubCell"/>
</dbReference>
<feature type="transmembrane region" description="Helical" evidence="9">
    <location>
        <begin position="197"/>
        <end position="221"/>
    </location>
</feature>
<comment type="subcellular location">
    <subcellularLocation>
        <location evidence="1">Membrane</location>
        <topology evidence="1">Multi-pass membrane protein</topology>
    </subcellularLocation>
</comment>
<evidence type="ECO:0000256" key="1">
    <source>
        <dbReference type="ARBA" id="ARBA00004141"/>
    </source>
</evidence>
<dbReference type="SUPFAM" id="SSF81452">
    <property type="entry name" value="Cytochrome c oxidase subunit III-like"/>
    <property type="match status" value="1"/>
</dbReference>
<evidence type="ECO:0000313" key="12">
    <source>
        <dbReference type="EMBL" id="ALO64647.1"/>
    </source>
</evidence>
<proteinExistence type="inferred from homology"/>
<evidence type="ECO:0000256" key="9">
    <source>
        <dbReference type="SAM" id="Phobius"/>
    </source>
</evidence>
<dbReference type="EMBL" id="KP126800">
    <property type="protein sequence ID" value="AJG02943.1"/>
    <property type="molecule type" value="Genomic_DNA"/>
</dbReference>
<dbReference type="PROSITE" id="PS50253">
    <property type="entry name" value="COX3"/>
    <property type="match status" value="1"/>
</dbReference>
<reference evidence="12" key="2">
    <citation type="submission" date="2015-06" db="EMBL/GenBank/DDBJ databases">
        <title>High-throughput detection of wild bee species with mitogenome skimming and resequencing (mt-S/R).</title>
        <authorList>
            <person name="Tang M."/>
            <person name="Hardman C."/>
            <person name="Ji Y."/>
            <person name="Meng G."/>
            <person name="Liu S."/>
            <person name="Tan M."/>
            <person name="Yang S."/>
            <person name="Yang C."/>
            <person name="Moss E."/>
            <person name="Nevard T."/>
            <person name="Potts S.G."/>
            <person name="Zhou X."/>
            <person name="Yu D.W."/>
        </authorList>
    </citation>
    <scope>NUCLEOTIDE SEQUENCE</scope>
</reference>
<organism evidence="12">
    <name type="scientific">Hylaeus dilatatus</name>
    <dbReference type="NCBI Taxonomy" id="1542591"/>
    <lineage>
        <taxon>Eukaryota</taxon>
        <taxon>Metazoa</taxon>
        <taxon>Ecdysozoa</taxon>
        <taxon>Arthropoda</taxon>
        <taxon>Hexapoda</taxon>
        <taxon>Insecta</taxon>
        <taxon>Pterygota</taxon>
        <taxon>Neoptera</taxon>
        <taxon>Endopterygota</taxon>
        <taxon>Hymenoptera</taxon>
        <taxon>Apocrita</taxon>
        <taxon>Aculeata</taxon>
        <taxon>Apoidea</taxon>
        <taxon>Anthophila</taxon>
        <taxon>Colletidae</taxon>
        <taxon>Hylaeinae</taxon>
        <taxon>Hylaeus</taxon>
        <taxon>Lambdopsis</taxon>
    </lineage>
</organism>
<dbReference type="CDD" id="cd01665">
    <property type="entry name" value="Cyt_c_Oxidase_III"/>
    <property type="match status" value="1"/>
</dbReference>
<dbReference type="Gene3D" id="1.20.120.80">
    <property type="entry name" value="Cytochrome c oxidase, subunit III, four-helix bundle"/>
    <property type="match status" value="1"/>
</dbReference>
<keyword evidence="7 9" id="KW-0472">Membrane</keyword>
<evidence type="ECO:0000256" key="2">
    <source>
        <dbReference type="ARBA" id="ARBA00010581"/>
    </source>
</evidence>
<reference evidence="11" key="1">
    <citation type="journal article" date="2015" name="Mitochondrial DNA">
        <title>Mitochondrial genome of Hylaeus dilatatus (Hymenoptera: Colletidae).</title>
        <authorList>
            <person name="Tan M."/>
            <person name="Zhang R."/>
            <person name="Hardman C."/>
            <person name="Zhou X."/>
        </authorList>
    </citation>
    <scope>NUCLEOTIDE SEQUENCE</scope>
</reference>
<feature type="transmembrane region" description="Helical" evidence="9">
    <location>
        <begin position="241"/>
        <end position="261"/>
    </location>
</feature>
<feature type="transmembrane region" description="Helical" evidence="9">
    <location>
        <begin position="130"/>
        <end position="148"/>
    </location>
</feature>
<keyword evidence="6 9" id="KW-1133">Transmembrane helix</keyword>
<dbReference type="RefSeq" id="YP_009121677.1">
    <property type="nucleotide sequence ID" value="NC_026468.1"/>
</dbReference>
<dbReference type="CTD" id="4514"/>
<dbReference type="EMBL" id="KT164646">
    <property type="protein sequence ID" value="ALO64647.1"/>
    <property type="molecule type" value="Genomic_DNA"/>
</dbReference>
<accession>A0A0S2LTJ6</accession>
<dbReference type="GO" id="GO:0005739">
    <property type="term" value="C:mitochondrion"/>
    <property type="evidence" value="ECO:0007669"/>
    <property type="project" value="TreeGrafter"/>
</dbReference>
<dbReference type="PANTHER" id="PTHR11403:SF7">
    <property type="entry name" value="CYTOCHROME C OXIDASE SUBUNIT 3"/>
    <property type="match status" value="1"/>
</dbReference>
<evidence type="ECO:0000256" key="6">
    <source>
        <dbReference type="ARBA" id="ARBA00022989"/>
    </source>
</evidence>
<dbReference type="InterPro" id="IPR024791">
    <property type="entry name" value="Cyt_c/ubiquinol_Oxase_su3"/>
</dbReference>
<keyword evidence="5" id="KW-1278">Translocase</keyword>
<feature type="domain" description="Heme-copper oxidase subunit III family profile" evidence="10">
    <location>
        <begin position="5"/>
        <end position="262"/>
    </location>
</feature>
<evidence type="ECO:0000256" key="4">
    <source>
        <dbReference type="ARBA" id="ARBA00022692"/>
    </source>
</evidence>
<name>A0A0S2LTJ6_9HYME</name>
<evidence type="ECO:0000259" key="10">
    <source>
        <dbReference type="PROSITE" id="PS50253"/>
    </source>
</evidence>
<dbReference type="GO" id="GO:0004129">
    <property type="term" value="F:cytochrome-c oxidase activity"/>
    <property type="evidence" value="ECO:0007669"/>
    <property type="project" value="InterPro"/>
</dbReference>
<protein>
    <recommendedName>
        <fullName evidence="3 8">Cytochrome c oxidase subunit 3</fullName>
    </recommendedName>
</protein>
<feature type="transmembrane region" description="Helical" evidence="9">
    <location>
        <begin position="160"/>
        <end position="177"/>
    </location>
</feature>
<dbReference type="InterPro" id="IPR035973">
    <property type="entry name" value="Cyt_c_oxidase_su3-like_sf"/>
</dbReference>
<gene>
    <name evidence="12" type="primary">COX3</name>
</gene>
<evidence type="ECO:0000256" key="7">
    <source>
        <dbReference type="ARBA" id="ARBA00023136"/>
    </source>
</evidence>
<dbReference type="InterPro" id="IPR033945">
    <property type="entry name" value="Cyt_c_oxase_su3_dom"/>
</dbReference>
<sequence>MSMKKNHPFHLVNPSPWPLILSINLMNILFSMLNWFSMNIKFMIILNLLILTISMYQWWRDIIRESTFQGYHTLYVYKLMKMGMILFIISEFFFFISFFWTYFHSAISPNIEIGSIWPPKMINMFNPYDIPLLNSIILISSGLTITWSHHSLINNKMYNCLYGLWLSITLGSYFTYIQLIEYSEAKFCFNDSIFGSIFFMMTGFHGLHVIIGIIFMFTCYYRIFYGYISKMHHFHFEAASWYWHFVDIIWLFLYISLYWWMFN</sequence>
<dbReference type="GeneID" id="23454767"/>
<evidence type="ECO:0000256" key="5">
    <source>
        <dbReference type="ARBA" id="ARBA00022967"/>
    </source>
</evidence>
<evidence type="ECO:0000256" key="3">
    <source>
        <dbReference type="ARBA" id="ARBA00015944"/>
    </source>
</evidence>
<dbReference type="GO" id="GO:0006123">
    <property type="term" value="P:mitochondrial electron transport, cytochrome c to oxygen"/>
    <property type="evidence" value="ECO:0007669"/>
    <property type="project" value="TreeGrafter"/>
</dbReference>
<dbReference type="Pfam" id="PF00510">
    <property type="entry name" value="COX3"/>
    <property type="match status" value="1"/>
</dbReference>
<dbReference type="AlphaFoldDB" id="A0A0S2LTJ6"/>
<evidence type="ECO:0000256" key="8">
    <source>
        <dbReference type="RuleBase" id="RU003375"/>
    </source>
</evidence>
<keyword evidence="4 8" id="KW-0812">Transmembrane</keyword>
<feature type="transmembrane region" description="Helical" evidence="9">
    <location>
        <begin position="79"/>
        <end position="100"/>
    </location>
</feature>
<dbReference type="InterPro" id="IPR000298">
    <property type="entry name" value="Cyt_c_oxidase-like_su3"/>
</dbReference>
<dbReference type="Gene3D" id="1.10.287.70">
    <property type="match status" value="1"/>
</dbReference>
<keyword evidence="8 12" id="KW-0496">Mitochondrion</keyword>
<dbReference type="PANTHER" id="PTHR11403">
    <property type="entry name" value="CYTOCHROME C OXIDASE SUBUNIT III"/>
    <property type="match status" value="1"/>
</dbReference>
<comment type="function">
    <text evidence="8">Component of the cytochrome c oxidase, the last enzyme in the mitochondrial electron transport chain which drives oxidative phosphorylation. The respiratory chain contains 3 multisubunit complexes succinate dehydrogenase (complex II, CII), ubiquinol-cytochrome c oxidoreductase (cytochrome b-c1 complex, complex III, CIII) and cytochrome c oxidase (complex IV, CIV), that cooperate to transfer electrons derived from NADH and succinate to molecular oxygen, creating an electrochemical gradient over the inner membrane that drives transmembrane transport and the ATP synthase. Cytochrome c oxidase is the component of the respiratory chain that catalyzes the reduction of oxygen to water. Electrons originating from reduced cytochrome c in the intermembrane space (IMS) are transferred via the dinuclear copper A center (CU(A)) of subunit 2 and heme A of subunit 1 to the active site in subunit 1, a binuclear center (BNC) formed by heme A3 and copper B (CU(B)). The BNC reduces molecular oxygen to 2 water molecules using 4 electrons from cytochrome c in the IMS and 4 protons from the mitochondrial matrix.</text>
</comment>
<dbReference type="InterPro" id="IPR013833">
    <property type="entry name" value="Cyt_c_oxidase_su3_a-hlx"/>
</dbReference>
<feature type="transmembrane region" description="Helical" evidence="9">
    <location>
        <begin position="16"/>
        <end position="36"/>
    </location>
</feature>
<evidence type="ECO:0000313" key="11">
    <source>
        <dbReference type="EMBL" id="AJG02943.1"/>
    </source>
</evidence>